<organism evidence="2 3">
    <name type="scientific">Phyllosticta capitalensis</name>
    <dbReference type="NCBI Taxonomy" id="121624"/>
    <lineage>
        <taxon>Eukaryota</taxon>
        <taxon>Fungi</taxon>
        <taxon>Dikarya</taxon>
        <taxon>Ascomycota</taxon>
        <taxon>Pezizomycotina</taxon>
        <taxon>Dothideomycetes</taxon>
        <taxon>Dothideomycetes incertae sedis</taxon>
        <taxon>Botryosphaeriales</taxon>
        <taxon>Phyllostictaceae</taxon>
        <taxon>Phyllosticta</taxon>
    </lineage>
</organism>
<dbReference type="Proteomes" id="UP001492380">
    <property type="component" value="Unassembled WGS sequence"/>
</dbReference>
<name>A0ABR1YVC3_9PEZI</name>
<feature type="compositionally biased region" description="Pro residues" evidence="1">
    <location>
        <begin position="453"/>
        <end position="465"/>
    </location>
</feature>
<gene>
    <name evidence="2" type="ORF">HDK90DRAFT_465413</name>
</gene>
<feature type="region of interest" description="Disordered" evidence="1">
    <location>
        <begin position="22"/>
        <end position="45"/>
    </location>
</feature>
<feature type="region of interest" description="Disordered" evidence="1">
    <location>
        <begin position="177"/>
        <end position="266"/>
    </location>
</feature>
<evidence type="ECO:0000313" key="3">
    <source>
        <dbReference type="Proteomes" id="UP001492380"/>
    </source>
</evidence>
<dbReference type="EMBL" id="JBBWRZ010000004">
    <property type="protein sequence ID" value="KAK8238632.1"/>
    <property type="molecule type" value="Genomic_DNA"/>
</dbReference>
<feature type="compositionally biased region" description="Low complexity" evidence="1">
    <location>
        <begin position="204"/>
        <end position="214"/>
    </location>
</feature>
<protein>
    <submittedName>
        <fullName evidence="2">Uncharacterized protein</fullName>
    </submittedName>
</protein>
<proteinExistence type="predicted"/>
<feature type="region of interest" description="Disordered" evidence="1">
    <location>
        <begin position="712"/>
        <end position="756"/>
    </location>
</feature>
<evidence type="ECO:0000313" key="2">
    <source>
        <dbReference type="EMBL" id="KAK8238632.1"/>
    </source>
</evidence>
<comment type="caution">
    <text evidence="2">The sequence shown here is derived from an EMBL/GenBank/DDBJ whole genome shotgun (WGS) entry which is preliminary data.</text>
</comment>
<evidence type="ECO:0000256" key="1">
    <source>
        <dbReference type="SAM" id="MobiDB-lite"/>
    </source>
</evidence>
<feature type="compositionally biased region" description="Basic residues" evidence="1">
    <location>
        <begin position="498"/>
        <end position="509"/>
    </location>
</feature>
<feature type="compositionally biased region" description="Low complexity" evidence="1">
    <location>
        <begin position="712"/>
        <end position="741"/>
    </location>
</feature>
<feature type="compositionally biased region" description="Low complexity" evidence="1">
    <location>
        <begin position="466"/>
        <end position="496"/>
    </location>
</feature>
<accession>A0ABR1YVC3</accession>
<reference evidence="2 3" key="1">
    <citation type="submission" date="2024-04" db="EMBL/GenBank/DDBJ databases">
        <title>Phyllosticta paracitricarpa is synonymous to the EU quarantine fungus P. citricarpa based on phylogenomic analyses.</title>
        <authorList>
            <consortium name="Lawrence Berkeley National Laboratory"/>
            <person name="Van Ingen-Buijs V.A."/>
            <person name="Van Westerhoven A.C."/>
            <person name="Haridas S."/>
            <person name="Skiadas P."/>
            <person name="Martin F."/>
            <person name="Groenewald J.Z."/>
            <person name="Crous P.W."/>
            <person name="Seidl M.F."/>
        </authorList>
    </citation>
    <scope>NUCLEOTIDE SEQUENCE [LARGE SCALE GENOMIC DNA]</scope>
    <source>
        <strain evidence="2 3">CBS 123374</strain>
    </source>
</reference>
<keyword evidence="3" id="KW-1185">Reference proteome</keyword>
<sequence>MVACTPMFCPIFKRTARALGYRPSTSASRSGPHSHSRSLEDFGGGRHSWLTHSVSGRSSRAGRKKANGSSISLPLFHFPRHVPHPHLRVPHIKSDGEQSRPVRPPPPRNVFSSTQVPQTSRFEHLETSQVPTRPQLRSFNSRRDSWAQSRAYRSQSLSDTPSADLFDRPFFISAEAEPGPAASSATPPDTQSRFTLPPPEEVSESLSSSTAPPGSVDPSKNEPTLFKSTSRCRSKSKAADDARPPAASRTAVKEEATSNDKEQDYAERWKRDIEIERAATEAKSRQVLGLDDTGEDVGAKERLDDWLGSLWSWRRGEPGDVEEPPEANSRDGVDVADYAAAPVSKEEQRDKNAVVGPSPFNLARRFSLFPTLSNGSGGRGTPTRQKEGEGTTVEEPGRGPNNNGRGKHSSTNTGVQDDRVRRNSSPAVTGTTTTTITSGSSPAPSRRSVSPSSSPPPPPPPPPHAPAVSVPVSDPTVPPSTQSQSQPSARPSQQQHPKPPRRRPLLFHRNKSDPGGGGAANYHPPIKKLNAKANANAPSPPAPRGPVARAPTFSFPYAYRFPPDSPSPISEISSGPAAAAGPHVGWLPVREDCGDESGTGTAGIGIGIVKTVGWSVRRGSGHDELDGDGLDVDVDAAQRGGGVGGGGVRHGRAFRRRDSAGVRVGAGVWDVVDAVDGVDVDGSAEEMAQGVGGYCGCGDAPRCLSLSRSTRASTSTSTSMPAASASASASGFSRLAPAPSSRSRRRGGDIADSAGW</sequence>
<feature type="compositionally biased region" description="Basic and acidic residues" evidence="1">
    <location>
        <begin position="251"/>
        <end position="266"/>
    </location>
</feature>
<feature type="compositionally biased region" description="Low complexity" evidence="1">
    <location>
        <begin position="177"/>
        <end position="188"/>
    </location>
</feature>
<feature type="region of interest" description="Disordered" evidence="1">
    <location>
        <begin position="84"/>
        <end position="144"/>
    </location>
</feature>
<feature type="region of interest" description="Disordered" evidence="1">
    <location>
        <begin position="310"/>
        <end position="548"/>
    </location>
</feature>
<feature type="compositionally biased region" description="Polar residues" evidence="1">
    <location>
        <begin position="110"/>
        <end position="120"/>
    </location>
</feature>
<feature type="compositionally biased region" description="Low complexity" evidence="1">
    <location>
        <begin position="424"/>
        <end position="452"/>
    </location>
</feature>
<feature type="compositionally biased region" description="Polar residues" evidence="1">
    <location>
        <begin position="23"/>
        <end position="33"/>
    </location>
</feature>
<feature type="compositionally biased region" description="Polar residues" evidence="1">
    <location>
        <begin position="127"/>
        <end position="139"/>
    </location>
</feature>